<dbReference type="InterPro" id="IPR014732">
    <property type="entry name" value="OMPdecase"/>
</dbReference>
<dbReference type="Pfam" id="PF00215">
    <property type="entry name" value="OMPdecase"/>
    <property type="match status" value="1"/>
</dbReference>
<feature type="active site" description="Proton donor" evidence="6">
    <location>
        <position position="81"/>
    </location>
</feature>
<dbReference type="AlphaFoldDB" id="A0A0F4VNI5"/>
<comment type="caution">
    <text evidence="6">Lacks conserved residue(s) required for the propagation of feature annotation.</text>
</comment>
<dbReference type="PANTHER" id="PTHR32119">
    <property type="entry name" value="OROTIDINE 5'-PHOSPHATE DECARBOXYLASE"/>
    <property type="match status" value="1"/>
</dbReference>
<feature type="binding site" evidence="6 8">
    <location>
        <position position="52"/>
    </location>
    <ligand>
        <name>substrate</name>
    </ligand>
</feature>
<evidence type="ECO:0000313" key="11">
    <source>
        <dbReference type="Proteomes" id="UP000033731"/>
    </source>
</evidence>
<comment type="subunit">
    <text evidence="6">Homodimer.</text>
</comment>
<evidence type="ECO:0000256" key="2">
    <source>
        <dbReference type="ARBA" id="ARBA00004861"/>
    </source>
</evidence>
<feature type="active site" description="For OMPdecase activity" evidence="7">
    <location>
        <position position="79"/>
    </location>
</feature>
<organism evidence="10 11">
    <name type="scientific">Candidatus Liberibacter solanacearum</name>
    <dbReference type="NCBI Taxonomy" id="556287"/>
    <lineage>
        <taxon>Bacteria</taxon>
        <taxon>Pseudomonadati</taxon>
        <taxon>Pseudomonadota</taxon>
        <taxon>Alphaproteobacteria</taxon>
        <taxon>Hyphomicrobiales</taxon>
        <taxon>Rhizobiaceae</taxon>
        <taxon>Liberibacter</taxon>
    </lineage>
</organism>
<dbReference type="NCBIfam" id="TIGR01740">
    <property type="entry name" value="pyrF"/>
    <property type="match status" value="1"/>
</dbReference>
<evidence type="ECO:0000256" key="6">
    <source>
        <dbReference type="HAMAP-Rule" id="MF_01200"/>
    </source>
</evidence>
<dbReference type="InterPro" id="IPR001754">
    <property type="entry name" value="OMPdeCOase_dom"/>
</dbReference>
<proteinExistence type="inferred from homology"/>
<feature type="binding site" evidence="6 8">
    <location>
        <position position="195"/>
    </location>
    <ligand>
        <name>substrate</name>
    </ligand>
</feature>
<evidence type="ECO:0000256" key="8">
    <source>
        <dbReference type="PIRSR" id="PIRSR614732-2"/>
    </source>
</evidence>
<dbReference type="CDD" id="cd04725">
    <property type="entry name" value="OMP_decarboxylase_like"/>
    <property type="match status" value="1"/>
</dbReference>
<evidence type="ECO:0000256" key="5">
    <source>
        <dbReference type="ARBA" id="ARBA00023239"/>
    </source>
</evidence>
<feature type="active site" description="For OMPdecase activity" evidence="7">
    <location>
        <position position="81"/>
    </location>
</feature>
<dbReference type="GO" id="GO:0044205">
    <property type="term" value="P:'de novo' UMP biosynthetic process"/>
    <property type="evidence" value="ECO:0007669"/>
    <property type="project" value="UniProtKB-UniRule"/>
</dbReference>
<dbReference type="InterPro" id="IPR011060">
    <property type="entry name" value="RibuloseP-bd_barrel"/>
</dbReference>
<evidence type="ECO:0000256" key="4">
    <source>
        <dbReference type="ARBA" id="ARBA00022975"/>
    </source>
</evidence>
<comment type="pathway">
    <text evidence="2 6">Pyrimidine metabolism; UMP biosynthesis via de novo pathway; UMP from orotate: step 2/2.</text>
</comment>
<dbReference type="SUPFAM" id="SSF51366">
    <property type="entry name" value="Ribulose-phoshate binding barrel"/>
    <property type="match status" value="1"/>
</dbReference>
<comment type="catalytic activity">
    <reaction evidence="6">
        <text>orotidine 5'-phosphate + H(+) = UMP + CO2</text>
        <dbReference type="Rhea" id="RHEA:11596"/>
        <dbReference type="ChEBI" id="CHEBI:15378"/>
        <dbReference type="ChEBI" id="CHEBI:16526"/>
        <dbReference type="ChEBI" id="CHEBI:57538"/>
        <dbReference type="ChEBI" id="CHEBI:57865"/>
        <dbReference type="EC" id="4.1.1.23"/>
    </reaction>
</comment>
<comment type="function">
    <text evidence="1 6">Catalyzes the decarboxylation of orotidine 5'-monophosphate (OMP) to uridine 5'-monophosphate (UMP).</text>
</comment>
<dbReference type="InterPro" id="IPR047596">
    <property type="entry name" value="OMPdecase_bac"/>
</dbReference>
<dbReference type="Proteomes" id="UP000033731">
    <property type="component" value="Unassembled WGS sequence"/>
</dbReference>
<evidence type="ECO:0000256" key="3">
    <source>
        <dbReference type="ARBA" id="ARBA00022793"/>
    </source>
</evidence>
<keyword evidence="3 6" id="KW-0210">Decarboxylase</keyword>
<dbReference type="InterPro" id="IPR013785">
    <property type="entry name" value="Aldolase_TIM"/>
</dbReference>
<dbReference type="UniPathway" id="UPA00070">
    <property type="reaction ID" value="UER00120"/>
</dbReference>
<evidence type="ECO:0000259" key="9">
    <source>
        <dbReference type="SMART" id="SM00934"/>
    </source>
</evidence>
<dbReference type="EMBL" id="JMTK01000002">
    <property type="protein sequence ID" value="KJZ82222.1"/>
    <property type="molecule type" value="Genomic_DNA"/>
</dbReference>
<feature type="domain" description="Orotidine 5'-phosphate decarboxylase" evidence="9">
    <location>
        <begin position="24"/>
        <end position="240"/>
    </location>
</feature>
<feature type="active site" description="For OMPdecase activity" evidence="7">
    <location>
        <position position="84"/>
    </location>
</feature>
<accession>A0A0F4VNI5</accession>
<dbReference type="GO" id="GO:0006207">
    <property type="term" value="P:'de novo' pyrimidine nucleobase biosynthetic process"/>
    <property type="evidence" value="ECO:0007669"/>
    <property type="project" value="InterPro"/>
</dbReference>
<dbReference type="PANTHER" id="PTHR32119:SF2">
    <property type="entry name" value="OROTIDINE 5'-PHOSPHATE DECARBOXYLASE"/>
    <property type="match status" value="1"/>
</dbReference>
<protein>
    <recommendedName>
        <fullName evidence="6">Orotidine 5'-phosphate decarboxylase</fullName>
        <ecNumber evidence="6">4.1.1.23</ecNumber>
    </recommendedName>
    <alternativeName>
        <fullName evidence="6">OMP decarboxylase</fullName>
        <shortName evidence="6">OMPDCase</shortName>
        <shortName evidence="6">OMPdecase</shortName>
    </alternativeName>
</protein>
<feature type="binding site" evidence="6 8">
    <location>
        <position position="204"/>
    </location>
    <ligand>
        <name>substrate</name>
    </ligand>
</feature>
<comment type="caution">
    <text evidence="10">The sequence shown here is derived from an EMBL/GenBank/DDBJ whole genome shotgun (WGS) entry which is preliminary data.</text>
</comment>
<keyword evidence="4 6" id="KW-0665">Pyrimidine biosynthesis</keyword>
<evidence type="ECO:0000256" key="1">
    <source>
        <dbReference type="ARBA" id="ARBA00002356"/>
    </source>
</evidence>
<dbReference type="SMART" id="SM00934">
    <property type="entry name" value="OMPdecase"/>
    <property type="match status" value="1"/>
</dbReference>
<comment type="similarity">
    <text evidence="6">Belongs to the OMP decarboxylase family. Type 1 subfamily.</text>
</comment>
<dbReference type="HAMAP" id="MF_01200_B">
    <property type="entry name" value="OMPdecase_type1_B"/>
    <property type="match status" value="1"/>
</dbReference>
<gene>
    <name evidence="6" type="primary">pyrF</name>
    <name evidence="10" type="ORF">DJ66_0966</name>
</gene>
<dbReference type="NCBIfam" id="NF001273">
    <property type="entry name" value="PRK00230.1"/>
    <property type="match status" value="1"/>
</dbReference>
<keyword evidence="11" id="KW-1185">Reference proteome</keyword>
<feature type="binding site" evidence="6 8">
    <location>
        <position position="134"/>
    </location>
    <ligand>
        <name>substrate</name>
    </ligand>
</feature>
<dbReference type="EC" id="4.1.1.23" evidence="6"/>
<dbReference type="Gene3D" id="3.20.20.70">
    <property type="entry name" value="Aldolase class I"/>
    <property type="match status" value="1"/>
</dbReference>
<feature type="binding site" evidence="6">
    <location>
        <begin position="79"/>
        <end position="88"/>
    </location>
    <ligand>
        <name>substrate</name>
    </ligand>
</feature>
<reference evidence="10 11" key="1">
    <citation type="journal article" date="2015" name="Phytopathology">
        <title>Genomes of Candidatus Liberibacter solanacearum haplotype A from New Zealand and the USA suggest significant genome plasticity in the species.</title>
        <authorList>
            <person name="Thompson S.M."/>
            <person name="Johnson C.P."/>
            <person name="Lu A.Y."/>
            <person name="Frampton R.A."/>
            <person name="Sullivan K.L."/>
            <person name="Fiers M.W."/>
            <person name="Crowhurst R.N."/>
            <person name="Pitman A.R."/>
            <person name="Scott I."/>
            <person name="Gudmestad N.C."/>
            <person name="Smith G.R."/>
        </authorList>
    </citation>
    <scope>NUCLEOTIDE SEQUENCE [LARGE SCALE GENOMIC DNA]</scope>
    <source>
        <strain evidence="10 11">LsoNZ1</strain>
    </source>
</reference>
<dbReference type="GO" id="GO:0005829">
    <property type="term" value="C:cytosol"/>
    <property type="evidence" value="ECO:0007669"/>
    <property type="project" value="TreeGrafter"/>
</dbReference>
<keyword evidence="5 6" id="KW-0456">Lyase</keyword>
<dbReference type="GO" id="GO:0004590">
    <property type="term" value="F:orotidine-5'-phosphate decarboxylase activity"/>
    <property type="evidence" value="ECO:0007669"/>
    <property type="project" value="UniProtKB-UniRule"/>
</dbReference>
<feature type="binding site" evidence="6 8">
    <location>
        <position position="225"/>
    </location>
    <ligand>
        <name>substrate</name>
    </ligand>
</feature>
<evidence type="ECO:0000256" key="7">
    <source>
        <dbReference type="PIRSR" id="PIRSR614732-1"/>
    </source>
</evidence>
<feature type="binding site" evidence="6 8">
    <location>
        <position position="30"/>
    </location>
    <ligand>
        <name>substrate</name>
    </ligand>
</feature>
<sequence>MLINLFISHLMSIALKVDLHKRNRLIVGLDLPTVKEAERIVSVLGDTVSSYKIGYQLSFAGGLELARDLALDGKSVFLDMKLLDIENTVASAIGHIAKMGILMLTVHAYPQTMRIAVDAARGTGICLLAVTILTSMDELDLKESGYEKNISTIVKMRATQARDIGMGGIVCSPREAMMVRKIVGNHMAVVTPGIRMIGDATDDQKRFATPEEAINYGASHIVVSRPIVRAADPLLEAKRFQHVISLV</sequence>
<evidence type="ECO:0000313" key="10">
    <source>
        <dbReference type="EMBL" id="KJZ82222.1"/>
    </source>
</evidence>
<name>A0A0F4VNI5_9HYPH</name>
<dbReference type="PATRIC" id="fig|556287.9.peg.986"/>